<name>A0ABW0V3X1_9ACTN</name>
<feature type="chain" id="PRO_5045338534" evidence="1">
    <location>
        <begin position="20"/>
        <end position="222"/>
    </location>
</feature>
<evidence type="ECO:0000256" key="1">
    <source>
        <dbReference type="SAM" id="SignalP"/>
    </source>
</evidence>
<dbReference type="InterPro" id="IPR025164">
    <property type="entry name" value="Toastrack_DUF4097"/>
</dbReference>
<dbReference type="Pfam" id="PF13349">
    <property type="entry name" value="DUF4097"/>
    <property type="match status" value="1"/>
</dbReference>
<evidence type="ECO:0000313" key="3">
    <source>
        <dbReference type="EMBL" id="MFC5640557.1"/>
    </source>
</evidence>
<evidence type="ECO:0000259" key="2">
    <source>
        <dbReference type="Pfam" id="PF13349"/>
    </source>
</evidence>
<accession>A0ABW0V3X1</accession>
<organism evidence="3 4">
    <name type="scientific">Kitasatospora cinereorecta</name>
    <dbReference type="NCBI Taxonomy" id="285560"/>
    <lineage>
        <taxon>Bacteria</taxon>
        <taxon>Bacillati</taxon>
        <taxon>Actinomycetota</taxon>
        <taxon>Actinomycetes</taxon>
        <taxon>Kitasatosporales</taxon>
        <taxon>Streptomycetaceae</taxon>
        <taxon>Kitasatospora</taxon>
    </lineage>
</organism>
<dbReference type="PROSITE" id="PS51257">
    <property type="entry name" value="PROKAR_LIPOPROTEIN"/>
    <property type="match status" value="1"/>
</dbReference>
<keyword evidence="4" id="KW-1185">Reference proteome</keyword>
<keyword evidence="1" id="KW-0732">Signal</keyword>
<feature type="signal peptide" evidence="1">
    <location>
        <begin position="1"/>
        <end position="19"/>
    </location>
</feature>
<dbReference type="Proteomes" id="UP001596066">
    <property type="component" value="Unassembled WGS sequence"/>
</dbReference>
<proteinExistence type="predicted"/>
<comment type="caution">
    <text evidence="3">The sequence shown here is derived from an EMBL/GenBank/DDBJ whole genome shotgun (WGS) entry which is preliminary data.</text>
</comment>
<protein>
    <submittedName>
        <fullName evidence="3">DUF4097 family beta strand repeat-containing protein</fullName>
    </submittedName>
</protein>
<sequence>MRRAWAWVGVAAVAAGALAGCSIGPQQHREVAYGVDEPVRVLVVQGATGDIEVVGGGSAVKVVERHQYRGKDPEAVHRVADGTLTLSYRCSDCSVGYRVEVPEGTVVQLHNSTGDVRVSGMAGRVEAESSTGQVVAKGLKASSVRLESSTGDVSASFADAPAEVTATSSTGSVRVTVPAGRTYAVEAETGTGDVHIGVERSAAAERRITARTGTGDVTVAGA</sequence>
<evidence type="ECO:0000313" key="4">
    <source>
        <dbReference type="Proteomes" id="UP001596066"/>
    </source>
</evidence>
<reference evidence="4" key="1">
    <citation type="journal article" date="2019" name="Int. J. Syst. Evol. Microbiol.">
        <title>The Global Catalogue of Microorganisms (GCM) 10K type strain sequencing project: providing services to taxonomists for standard genome sequencing and annotation.</title>
        <authorList>
            <consortium name="The Broad Institute Genomics Platform"/>
            <consortium name="The Broad Institute Genome Sequencing Center for Infectious Disease"/>
            <person name="Wu L."/>
            <person name="Ma J."/>
        </authorList>
    </citation>
    <scope>NUCLEOTIDE SEQUENCE [LARGE SCALE GENOMIC DNA]</scope>
    <source>
        <strain evidence="4">CGMCC 4.1622</strain>
    </source>
</reference>
<dbReference type="EMBL" id="JBHSOC010000005">
    <property type="protein sequence ID" value="MFC5640557.1"/>
    <property type="molecule type" value="Genomic_DNA"/>
</dbReference>
<dbReference type="RefSeq" id="WP_346142487.1">
    <property type="nucleotide sequence ID" value="NZ_BAAAUA010000009.1"/>
</dbReference>
<gene>
    <name evidence="3" type="ORF">ACFPZF_04215</name>
</gene>
<feature type="domain" description="DUF4097" evidence="2">
    <location>
        <begin position="47"/>
        <end position="219"/>
    </location>
</feature>